<gene>
    <name evidence="1" type="ORF">ZHAS_00016728</name>
</gene>
<sequence length="70" mass="7483">MPLSVDVFPTIAPPITGATYQAGGAHKDETMRGAYNPSRRTMHGGGAEKWSDVLAAVSTFDIIAADRNHR</sequence>
<protein>
    <submittedName>
        <fullName evidence="1 2">RND efflux system, inner membrane transporter CmeB</fullName>
    </submittedName>
</protein>
<dbReference type="AlphaFoldDB" id="A0A084WET1"/>
<dbReference type="Proteomes" id="UP000030765">
    <property type="component" value="Unassembled WGS sequence"/>
</dbReference>
<keyword evidence="3" id="KW-1185">Reference proteome</keyword>
<proteinExistence type="predicted"/>
<dbReference type="VEuPathDB" id="VectorBase:ASIC016728"/>
<reference evidence="2" key="2">
    <citation type="submission" date="2020-05" db="UniProtKB">
        <authorList>
            <consortium name="EnsemblMetazoa"/>
        </authorList>
    </citation>
    <scope>IDENTIFICATION</scope>
</reference>
<name>A0A084WET1_ANOSI</name>
<dbReference type="EnsemblMetazoa" id="ASIC016728-RA">
    <property type="protein sequence ID" value="ASIC016728-PA"/>
    <property type="gene ID" value="ASIC016728"/>
</dbReference>
<dbReference type="EMBL" id="ATLV01023250">
    <property type="status" value="NOT_ANNOTATED_CDS"/>
    <property type="molecule type" value="Genomic_DNA"/>
</dbReference>
<accession>A0A084WET1</accession>
<evidence type="ECO:0000313" key="3">
    <source>
        <dbReference type="Proteomes" id="UP000030765"/>
    </source>
</evidence>
<dbReference type="EMBL" id="KE525341">
    <property type="protein sequence ID" value="KFB48725.1"/>
    <property type="molecule type" value="Genomic_DNA"/>
</dbReference>
<evidence type="ECO:0000313" key="1">
    <source>
        <dbReference type="EMBL" id="KFB48725.1"/>
    </source>
</evidence>
<organism evidence="1">
    <name type="scientific">Anopheles sinensis</name>
    <name type="common">Mosquito</name>
    <dbReference type="NCBI Taxonomy" id="74873"/>
    <lineage>
        <taxon>Eukaryota</taxon>
        <taxon>Metazoa</taxon>
        <taxon>Ecdysozoa</taxon>
        <taxon>Arthropoda</taxon>
        <taxon>Hexapoda</taxon>
        <taxon>Insecta</taxon>
        <taxon>Pterygota</taxon>
        <taxon>Neoptera</taxon>
        <taxon>Endopterygota</taxon>
        <taxon>Diptera</taxon>
        <taxon>Nematocera</taxon>
        <taxon>Culicoidea</taxon>
        <taxon>Culicidae</taxon>
        <taxon>Anophelinae</taxon>
        <taxon>Anopheles</taxon>
    </lineage>
</organism>
<reference evidence="1 3" key="1">
    <citation type="journal article" date="2014" name="BMC Genomics">
        <title>Genome sequence of Anopheles sinensis provides insight into genetics basis of mosquito competence for malaria parasites.</title>
        <authorList>
            <person name="Zhou D."/>
            <person name="Zhang D."/>
            <person name="Ding G."/>
            <person name="Shi L."/>
            <person name="Hou Q."/>
            <person name="Ye Y."/>
            <person name="Xu Y."/>
            <person name="Zhou H."/>
            <person name="Xiong C."/>
            <person name="Li S."/>
            <person name="Yu J."/>
            <person name="Hong S."/>
            <person name="Yu X."/>
            <person name="Zou P."/>
            <person name="Chen C."/>
            <person name="Chang X."/>
            <person name="Wang W."/>
            <person name="Lv Y."/>
            <person name="Sun Y."/>
            <person name="Ma L."/>
            <person name="Shen B."/>
            <person name="Zhu C."/>
        </authorList>
    </citation>
    <scope>NUCLEOTIDE SEQUENCE [LARGE SCALE GENOMIC DNA]</scope>
</reference>
<evidence type="ECO:0000313" key="2">
    <source>
        <dbReference type="EnsemblMetazoa" id="ASIC016728-PA"/>
    </source>
</evidence>